<accession>A0ABR0BU45</accession>
<gene>
    <name evidence="2" type="ORF">Purlil1_8120</name>
</gene>
<sequence length="156" mass="17034">MPSVHSEGKCESRDLPAHLVDFQDPLPPPLPRPESLARARGGIKLSHDHSNLTIHPTISTPHRSRHFLDRRSGASSIRIARRLPTHLFNQSTTCLCPRRRVSHARLLLSPATLSNVDSICICKSRSRAQAEGKPSLSSSNPASSLLPTTSPASFGR</sequence>
<proteinExistence type="predicted"/>
<feature type="region of interest" description="Disordered" evidence="1">
    <location>
        <begin position="128"/>
        <end position="156"/>
    </location>
</feature>
<name>A0ABR0BU45_PURLI</name>
<evidence type="ECO:0000313" key="2">
    <source>
        <dbReference type="EMBL" id="KAK4087530.1"/>
    </source>
</evidence>
<dbReference type="Proteomes" id="UP001287286">
    <property type="component" value="Unassembled WGS sequence"/>
</dbReference>
<keyword evidence="3" id="KW-1185">Reference proteome</keyword>
<organism evidence="2 3">
    <name type="scientific">Purpureocillium lilacinum</name>
    <name type="common">Paecilomyces lilacinus</name>
    <dbReference type="NCBI Taxonomy" id="33203"/>
    <lineage>
        <taxon>Eukaryota</taxon>
        <taxon>Fungi</taxon>
        <taxon>Dikarya</taxon>
        <taxon>Ascomycota</taxon>
        <taxon>Pezizomycotina</taxon>
        <taxon>Sordariomycetes</taxon>
        <taxon>Hypocreomycetidae</taxon>
        <taxon>Hypocreales</taxon>
        <taxon>Ophiocordycipitaceae</taxon>
        <taxon>Purpureocillium</taxon>
    </lineage>
</organism>
<comment type="caution">
    <text evidence="2">The sequence shown here is derived from an EMBL/GenBank/DDBJ whole genome shotgun (WGS) entry which is preliminary data.</text>
</comment>
<feature type="compositionally biased region" description="Low complexity" evidence="1">
    <location>
        <begin position="134"/>
        <end position="156"/>
    </location>
</feature>
<protein>
    <submittedName>
        <fullName evidence="2">Uncharacterized protein</fullName>
    </submittedName>
</protein>
<evidence type="ECO:0000313" key="3">
    <source>
        <dbReference type="Proteomes" id="UP001287286"/>
    </source>
</evidence>
<evidence type="ECO:0000256" key="1">
    <source>
        <dbReference type="SAM" id="MobiDB-lite"/>
    </source>
</evidence>
<dbReference type="EMBL" id="JAWRVI010000031">
    <property type="protein sequence ID" value="KAK4087530.1"/>
    <property type="molecule type" value="Genomic_DNA"/>
</dbReference>
<reference evidence="2 3" key="1">
    <citation type="journal article" date="2024" name="Microbiol. Resour. Announc.">
        <title>Genome annotations for the ascomycete fungi Trichoderma harzianum, Trichoderma aggressivum, and Purpureocillium lilacinum.</title>
        <authorList>
            <person name="Beijen E.P.W."/>
            <person name="Ohm R.A."/>
        </authorList>
    </citation>
    <scope>NUCLEOTIDE SEQUENCE [LARGE SCALE GENOMIC DNA]</scope>
    <source>
        <strain evidence="2 3">CBS 150709</strain>
    </source>
</reference>